<protein>
    <submittedName>
        <fullName evidence="8">LPXTG cell wall anchor domain-containing protein</fullName>
    </submittedName>
</protein>
<dbReference type="Gene3D" id="2.60.40.10">
    <property type="entry name" value="Immunoglobulins"/>
    <property type="match status" value="1"/>
</dbReference>
<accession>A0ABW2PN98</accession>
<evidence type="ECO:0000256" key="2">
    <source>
        <dbReference type="ARBA" id="ARBA00022512"/>
    </source>
</evidence>
<evidence type="ECO:0000256" key="4">
    <source>
        <dbReference type="ARBA" id="ARBA00022729"/>
    </source>
</evidence>
<dbReference type="RefSeq" id="WP_214790783.1">
    <property type="nucleotide sequence ID" value="NZ_JANIEL010000028.1"/>
</dbReference>
<evidence type="ECO:0000256" key="5">
    <source>
        <dbReference type="ARBA" id="ARBA00023088"/>
    </source>
</evidence>
<keyword evidence="3" id="KW-0964">Secreted</keyword>
<reference evidence="9" key="1">
    <citation type="journal article" date="2019" name="Int. J. Syst. Evol. Microbiol.">
        <title>The Global Catalogue of Microorganisms (GCM) 10K type strain sequencing project: providing services to taxonomists for standard genome sequencing and annotation.</title>
        <authorList>
            <consortium name="The Broad Institute Genomics Platform"/>
            <consortium name="The Broad Institute Genome Sequencing Center for Infectious Disease"/>
            <person name="Wu L."/>
            <person name="Ma J."/>
        </authorList>
    </citation>
    <scope>NUCLEOTIDE SEQUENCE [LARGE SCALE GENOMIC DNA]</scope>
    <source>
        <strain evidence="9">CCUG 55590</strain>
    </source>
</reference>
<gene>
    <name evidence="8" type="ORF">ACFQO8_12385</name>
</gene>
<keyword evidence="4" id="KW-0732">Signal</keyword>
<keyword evidence="5" id="KW-0572">Peptidoglycan-anchor</keyword>
<proteinExistence type="predicted"/>
<dbReference type="Pfam" id="PF00746">
    <property type="entry name" value="Gram_pos_anchor"/>
    <property type="match status" value="1"/>
</dbReference>
<evidence type="ECO:0000313" key="9">
    <source>
        <dbReference type="Proteomes" id="UP001596439"/>
    </source>
</evidence>
<keyword evidence="6" id="KW-0472">Membrane</keyword>
<evidence type="ECO:0000256" key="3">
    <source>
        <dbReference type="ARBA" id="ARBA00022525"/>
    </source>
</evidence>
<keyword evidence="6" id="KW-1133">Transmembrane helix</keyword>
<comment type="caution">
    <text evidence="8">The sequence shown here is derived from an EMBL/GenBank/DDBJ whole genome shotgun (WGS) entry which is preliminary data.</text>
</comment>
<sequence length="490" mass="54724">MTHNIQRFVAIFTILMLFSTLIPYHVAHADTTTFRYIQVDLTDEEVETLYESSLVYEDVTYYGVRESANVWRFMIDAETVDDSLIDLVTLYNAEGVPYTFIPNSITEAYPVEVEEPPVVTEPNQPEEVTPPTEVEPVIEEPAIEPILPALALEAQNIAGVDKAVVGGELSYTFIVENTGDAPLTVTNFSHEYVSGDVDRLAIELLNQHVFDRLYESIGEDGLLPDERVEVTAVLSVPSDYSFSTHPEIGSLFRVTGVDEYDRIVTAESQQIVLLQQPDFTVTGTSEMATVQPGEPIRYTYTVTNTSNVTLFLSDVMLTWPSGALTYEEQQMANERFVKQVEAIPEFVNGFGPEEVVTISFELPLLPSYDIRAGAELVQQATFALQVNEGVNVIRSVDVPVAVKQPVPVKEDEPKQVPEKEETKMEPPVVKVVVKEREAPPVKPDDEVDTYSQDVLPMTGETNETWHMMIGLLLFASGLLLMIRRKHPSTK</sequence>
<evidence type="ECO:0000259" key="7">
    <source>
        <dbReference type="Pfam" id="PF00746"/>
    </source>
</evidence>
<name>A0ABW2PN98_9BACL</name>
<evidence type="ECO:0000256" key="6">
    <source>
        <dbReference type="SAM" id="Phobius"/>
    </source>
</evidence>
<comment type="subcellular location">
    <subcellularLocation>
        <location evidence="1">Secreted</location>
        <location evidence="1">Cell wall</location>
        <topology evidence="1">Peptidoglycan-anchor</topology>
    </subcellularLocation>
</comment>
<dbReference type="Proteomes" id="UP001596439">
    <property type="component" value="Unassembled WGS sequence"/>
</dbReference>
<evidence type="ECO:0000313" key="8">
    <source>
        <dbReference type="EMBL" id="MFC7390932.1"/>
    </source>
</evidence>
<dbReference type="InterPro" id="IPR013783">
    <property type="entry name" value="Ig-like_fold"/>
</dbReference>
<keyword evidence="2" id="KW-0134">Cell wall</keyword>
<dbReference type="NCBIfam" id="TIGR01167">
    <property type="entry name" value="LPXTG_anchor"/>
    <property type="match status" value="1"/>
</dbReference>
<feature type="transmembrane region" description="Helical" evidence="6">
    <location>
        <begin position="465"/>
        <end position="482"/>
    </location>
</feature>
<feature type="domain" description="Gram-positive cocci surface proteins LPxTG" evidence="7">
    <location>
        <begin position="451"/>
        <end position="485"/>
    </location>
</feature>
<dbReference type="EMBL" id="JBHTCE010000003">
    <property type="protein sequence ID" value="MFC7390932.1"/>
    <property type="molecule type" value="Genomic_DNA"/>
</dbReference>
<evidence type="ECO:0000256" key="1">
    <source>
        <dbReference type="ARBA" id="ARBA00004168"/>
    </source>
</evidence>
<organism evidence="8 9">
    <name type="scientific">Exiguobacterium aestuarii</name>
    <dbReference type="NCBI Taxonomy" id="273527"/>
    <lineage>
        <taxon>Bacteria</taxon>
        <taxon>Bacillati</taxon>
        <taxon>Bacillota</taxon>
        <taxon>Bacilli</taxon>
        <taxon>Bacillales</taxon>
        <taxon>Bacillales Family XII. Incertae Sedis</taxon>
        <taxon>Exiguobacterium</taxon>
    </lineage>
</organism>
<dbReference type="InterPro" id="IPR019931">
    <property type="entry name" value="LPXTG_anchor"/>
</dbReference>
<keyword evidence="9" id="KW-1185">Reference proteome</keyword>
<keyword evidence="6" id="KW-0812">Transmembrane</keyword>